<proteinExistence type="predicted"/>
<organism evidence="2 3">
    <name type="scientific">Streptomyces natalensis ATCC 27448</name>
    <dbReference type="NCBI Taxonomy" id="1240678"/>
    <lineage>
        <taxon>Bacteria</taxon>
        <taxon>Bacillati</taxon>
        <taxon>Actinomycetota</taxon>
        <taxon>Actinomycetes</taxon>
        <taxon>Kitasatosporales</taxon>
        <taxon>Streptomycetaceae</taxon>
        <taxon>Streptomyces</taxon>
    </lineage>
</organism>
<feature type="chain" id="PRO_5002317548" evidence="1">
    <location>
        <begin position="30"/>
        <end position="212"/>
    </location>
</feature>
<name>A0A0D7CHX0_9ACTN</name>
<protein>
    <submittedName>
        <fullName evidence="2">Uncharacterized protein</fullName>
    </submittedName>
</protein>
<dbReference type="PROSITE" id="PS51318">
    <property type="entry name" value="TAT"/>
    <property type="match status" value="1"/>
</dbReference>
<gene>
    <name evidence="2" type="ORF">SNA_20870</name>
</gene>
<dbReference type="AlphaFoldDB" id="A0A0D7CHX0"/>
<evidence type="ECO:0000313" key="2">
    <source>
        <dbReference type="EMBL" id="KIZ15778.1"/>
    </source>
</evidence>
<dbReference type="PATRIC" id="fig|1240678.4.peg.4415"/>
<keyword evidence="3" id="KW-1185">Reference proteome</keyword>
<comment type="caution">
    <text evidence="2">The sequence shown here is derived from an EMBL/GenBank/DDBJ whole genome shotgun (WGS) entry which is preliminary data.</text>
</comment>
<dbReference type="InterPro" id="IPR006311">
    <property type="entry name" value="TAT_signal"/>
</dbReference>
<feature type="signal peptide" evidence="1">
    <location>
        <begin position="1"/>
        <end position="29"/>
    </location>
</feature>
<reference evidence="2 3" key="1">
    <citation type="submission" date="2014-09" db="EMBL/GenBank/DDBJ databases">
        <title>Draft genome sequence of Streptomyces natalensis ATCC 27448, producer of the antifungal pimaricin.</title>
        <authorList>
            <person name="Mendes M.V."/>
            <person name="Beites T."/>
            <person name="Pires S."/>
            <person name="Santos C.L."/>
            <person name="Moradas-Ferreira P."/>
        </authorList>
    </citation>
    <scope>NUCLEOTIDE SEQUENCE [LARGE SCALE GENOMIC DNA]</scope>
    <source>
        <strain evidence="2 3">ATCC 27448</strain>
    </source>
</reference>
<dbReference type="RefSeq" id="WP_030067549.1">
    <property type="nucleotide sequence ID" value="NZ_JRKI01000029.1"/>
</dbReference>
<dbReference type="Proteomes" id="UP000032458">
    <property type="component" value="Unassembled WGS sequence"/>
</dbReference>
<sequence>MGNTRRRLIATMGAAAVIATMAGTTPAHADASADIWTVYAGHGSLEANMQACKNSLIPVNDACFGLQDHEVLGLVDGLLATDEINDVAHIRYDDLGTLPPPETPTNAIIRAWNRPGIDKPTMLIGAGTPTDQTANEMSGMEFYLNPGQDLNGGPLDGYGGYGSGGPGWNGGGWGGCNSCGWQTQGFGNQFPMMGGWSDVNLKDGIVPVTWSR</sequence>
<dbReference type="EMBL" id="JRKI01000029">
    <property type="protein sequence ID" value="KIZ15778.1"/>
    <property type="molecule type" value="Genomic_DNA"/>
</dbReference>
<evidence type="ECO:0000313" key="3">
    <source>
        <dbReference type="Proteomes" id="UP000032458"/>
    </source>
</evidence>
<evidence type="ECO:0000256" key="1">
    <source>
        <dbReference type="SAM" id="SignalP"/>
    </source>
</evidence>
<keyword evidence="1" id="KW-0732">Signal</keyword>
<accession>A0A0D7CHX0</accession>